<keyword evidence="2" id="KW-1133">Transmembrane helix</keyword>
<reference evidence="3" key="1">
    <citation type="submission" date="2020-02" db="EMBL/GenBank/DDBJ databases">
        <authorList>
            <person name="Meier V. D."/>
        </authorList>
    </citation>
    <scope>NUCLEOTIDE SEQUENCE</scope>
    <source>
        <strain evidence="3">AVDCRST_MAG69</strain>
    </source>
</reference>
<dbReference type="AlphaFoldDB" id="A0A6J4T2H9"/>
<evidence type="ECO:0000256" key="1">
    <source>
        <dbReference type="ARBA" id="ARBA00022679"/>
    </source>
</evidence>
<dbReference type="InterPro" id="IPR018723">
    <property type="entry name" value="DUF2254_membrane"/>
</dbReference>
<dbReference type="Pfam" id="PF10011">
    <property type="entry name" value="DUF2254"/>
    <property type="match status" value="1"/>
</dbReference>
<organism evidence="3">
    <name type="scientific">uncultured Solirubrobacteraceae bacterium</name>
    <dbReference type="NCBI Taxonomy" id="1162706"/>
    <lineage>
        <taxon>Bacteria</taxon>
        <taxon>Bacillati</taxon>
        <taxon>Actinomycetota</taxon>
        <taxon>Thermoleophilia</taxon>
        <taxon>Solirubrobacterales</taxon>
        <taxon>Solirubrobacteraceae</taxon>
        <taxon>environmental samples</taxon>
    </lineage>
</organism>
<dbReference type="InterPro" id="IPR036566">
    <property type="entry name" value="PYNP-like_C_sf"/>
</dbReference>
<proteinExistence type="predicted"/>
<feature type="transmembrane region" description="Helical" evidence="2">
    <location>
        <begin position="137"/>
        <end position="160"/>
    </location>
</feature>
<protein>
    <recommendedName>
        <fullName evidence="4">DUF2254 domain-containing protein</fullName>
    </recommendedName>
</protein>
<evidence type="ECO:0000256" key="2">
    <source>
        <dbReference type="SAM" id="Phobius"/>
    </source>
</evidence>
<keyword evidence="1" id="KW-0808">Transferase</keyword>
<keyword evidence="2" id="KW-0812">Transmembrane</keyword>
<name>A0A6J4T2H9_9ACTN</name>
<sequence>MGALIRRFPVSLDALRQSFWALPGVGISLGVLVGYFLVEIDYSHELAPGIFNFVDLQSARAVLQTIATVTVSVIGLSFSVILVALQLASQQLSPRVLRTFQGDRLVQSVLAVFIGTFMYCLVVLAKLREDGVPALSISVGVLSAIVAFVLFVAFIHHIVVSLKPSTLIKRIGADGRWVIEQRWPQAGGETDVSRRAVLWAAGDDGVAVPARQAGFVSAIDVDGLIRMGAKRRLSIVQRAEIGDYVLTGAVLATLHGDRDMATEAADDVRGRFTLAPERSLVGDVGFPIRQLADIALRGLSPSLNDPTTAENALDMLADLLIRFAAEDPVEPVRADAEGEPRFVASVPDLGDLVRLGFEQVRVAAAGHPVIARRMIGRLEEVARTAHDHGWDLDEIRRQQGLIRNATAGEVPNDEDARAVRVFDADTDPA</sequence>
<evidence type="ECO:0000313" key="3">
    <source>
        <dbReference type="EMBL" id="CAA9512411.1"/>
    </source>
</evidence>
<accession>A0A6J4T2H9</accession>
<dbReference type="EMBL" id="CADCVP010000276">
    <property type="protein sequence ID" value="CAA9512411.1"/>
    <property type="molecule type" value="Genomic_DNA"/>
</dbReference>
<feature type="transmembrane region" description="Helical" evidence="2">
    <location>
        <begin position="20"/>
        <end position="38"/>
    </location>
</feature>
<feature type="transmembrane region" description="Helical" evidence="2">
    <location>
        <begin position="105"/>
        <end position="125"/>
    </location>
</feature>
<gene>
    <name evidence="3" type="ORF">AVDCRST_MAG69-2560</name>
</gene>
<dbReference type="GO" id="GO:0006213">
    <property type="term" value="P:pyrimidine nucleoside metabolic process"/>
    <property type="evidence" value="ECO:0007669"/>
    <property type="project" value="InterPro"/>
</dbReference>
<evidence type="ECO:0008006" key="4">
    <source>
        <dbReference type="Google" id="ProtNLM"/>
    </source>
</evidence>
<dbReference type="GO" id="GO:0016763">
    <property type="term" value="F:pentosyltransferase activity"/>
    <property type="evidence" value="ECO:0007669"/>
    <property type="project" value="InterPro"/>
</dbReference>
<dbReference type="SUPFAM" id="SSF54680">
    <property type="entry name" value="Pyrimidine nucleoside phosphorylase C-terminal domain"/>
    <property type="match status" value="1"/>
</dbReference>
<keyword evidence="2" id="KW-0472">Membrane</keyword>
<feature type="transmembrane region" description="Helical" evidence="2">
    <location>
        <begin position="61"/>
        <end position="85"/>
    </location>
</feature>